<name>A0A7W7N2S2_9CAUL</name>
<feature type="compositionally biased region" description="Basic residues" evidence="1">
    <location>
        <begin position="166"/>
        <end position="176"/>
    </location>
</feature>
<evidence type="ECO:0000256" key="1">
    <source>
        <dbReference type="SAM" id="MobiDB-lite"/>
    </source>
</evidence>
<keyword evidence="4" id="KW-1185">Reference proteome</keyword>
<evidence type="ECO:0000313" key="3">
    <source>
        <dbReference type="EMBL" id="MBB4796579.1"/>
    </source>
</evidence>
<reference evidence="3 4" key="1">
    <citation type="submission" date="2020-08" db="EMBL/GenBank/DDBJ databases">
        <title>Functional genomics of gut bacteria from endangered species of beetles.</title>
        <authorList>
            <person name="Carlos-Shanley C."/>
        </authorList>
    </citation>
    <scope>NUCLEOTIDE SEQUENCE [LARGE SCALE GENOMIC DNA]</scope>
    <source>
        <strain evidence="3 4">S00123</strain>
    </source>
</reference>
<gene>
    <name evidence="3" type="ORF">HNP32_000293</name>
</gene>
<dbReference type="RefSeq" id="WP_184266222.1">
    <property type="nucleotide sequence ID" value="NZ_JACHKY010000001.1"/>
</dbReference>
<feature type="transmembrane region" description="Helical" evidence="2">
    <location>
        <begin position="116"/>
        <end position="137"/>
    </location>
</feature>
<comment type="caution">
    <text evidence="3">The sequence shown here is derived from an EMBL/GenBank/DDBJ whole genome shotgun (WGS) entry which is preliminary data.</text>
</comment>
<organism evidence="3 4">
    <name type="scientific">Brevundimonas bullata</name>
    <dbReference type="NCBI Taxonomy" id="13160"/>
    <lineage>
        <taxon>Bacteria</taxon>
        <taxon>Pseudomonadati</taxon>
        <taxon>Pseudomonadota</taxon>
        <taxon>Alphaproteobacteria</taxon>
        <taxon>Caulobacterales</taxon>
        <taxon>Caulobacteraceae</taxon>
        <taxon>Brevundimonas</taxon>
    </lineage>
</organism>
<protein>
    <submittedName>
        <fullName evidence="3">Small-conductance mechanosensitive channel</fullName>
    </submittedName>
</protein>
<evidence type="ECO:0000256" key="2">
    <source>
        <dbReference type="SAM" id="Phobius"/>
    </source>
</evidence>
<feature type="transmembrane region" description="Helical" evidence="2">
    <location>
        <begin position="87"/>
        <end position="110"/>
    </location>
</feature>
<dbReference type="Proteomes" id="UP000539957">
    <property type="component" value="Unassembled WGS sequence"/>
</dbReference>
<proteinExistence type="predicted"/>
<feature type="region of interest" description="Disordered" evidence="1">
    <location>
        <begin position="147"/>
        <end position="176"/>
    </location>
</feature>
<keyword evidence="2" id="KW-1133">Transmembrane helix</keyword>
<feature type="transmembrane region" description="Helical" evidence="2">
    <location>
        <begin position="47"/>
        <end position="67"/>
    </location>
</feature>
<dbReference type="AlphaFoldDB" id="A0A7W7N2S2"/>
<dbReference type="EMBL" id="JACHKY010000001">
    <property type="protein sequence ID" value="MBB4796579.1"/>
    <property type="molecule type" value="Genomic_DNA"/>
</dbReference>
<sequence>MIILNRLVFGAASLLLLLLALGLVWLGLGDAWEAIRSPDRSGADAILDVLGYVIVAIAVFDVAKYLFEDEVRRGSERRSAAEARRSLTKFLSTIIIAVFLEALVVVFKTAREDVALLVYPTALLIAAVLVLVGLGAYQRFSATVEEKVGDDDAAEERLDEQQAKTPTRRTPARKKA</sequence>
<accession>A0A7W7N2S2</accession>
<evidence type="ECO:0000313" key="4">
    <source>
        <dbReference type="Proteomes" id="UP000539957"/>
    </source>
</evidence>
<keyword evidence="2" id="KW-0812">Transmembrane</keyword>
<keyword evidence="2" id="KW-0472">Membrane</keyword>